<protein>
    <submittedName>
        <fullName evidence="2">Uncharacterized protein</fullName>
    </submittedName>
</protein>
<keyword evidence="1" id="KW-1133">Transmembrane helix</keyword>
<reference evidence="2 3" key="1">
    <citation type="submission" date="2016-10" db="EMBL/GenBank/DDBJ databases">
        <title>The whole genome sequencing and assembly of Bacillus simplex DSM 1321 strain.</title>
        <authorList>
            <person name="Park M.-K."/>
            <person name="Lee Y.-J."/>
            <person name="Yi H."/>
            <person name="Bahn Y.-S."/>
            <person name="Kim J.F."/>
            <person name="Lee D.-W."/>
        </authorList>
    </citation>
    <scope>NUCLEOTIDE SEQUENCE [LARGE SCALE GENOMIC DNA]</scope>
    <source>
        <strain evidence="2 3">DSM 1321</strain>
    </source>
</reference>
<dbReference type="AlphaFoldDB" id="A0A223EN56"/>
<dbReference type="Proteomes" id="UP000214618">
    <property type="component" value="Chromosome"/>
</dbReference>
<sequence>MNIREYYQKTSNSNFHASWFSLLLAIVFFICHIFAMIPGNILLITSPFIFFSIAQFVSHRIYENRMKELPDEHIGTNAGLFKNEHVLLTFMPAPTLRLLLFAPDGSLMGEVRDLNMKWFMWMIPNFLSMLLAKRYELVDHEGHLLAKYHIKRGLFNKMTIMDDQGGIIGSYQENRSFVKINGMIYNEDGTEWMPIETPGSVNSFEIATKEGEKIVSYQEGWMPLEWGKRFKTNTPILSFSSNVDEIPKIIVFGFCAATLNHRSN</sequence>
<keyword evidence="1" id="KW-0812">Transmembrane</keyword>
<organism evidence="2 3">
    <name type="scientific">Peribacillus simplex NBRC 15720 = DSM 1321</name>
    <dbReference type="NCBI Taxonomy" id="1349754"/>
    <lineage>
        <taxon>Bacteria</taxon>
        <taxon>Bacillati</taxon>
        <taxon>Bacillota</taxon>
        <taxon>Bacilli</taxon>
        <taxon>Bacillales</taxon>
        <taxon>Bacillaceae</taxon>
        <taxon>Peribacillus</taxon>
    </lineage>
</organism>
<name>A0A223EN56_9BACI</name>
<evidence type="ECO:0000313" key="2">
    <source>
        <dbReference type="EMBL" id="ASS96680.1"/>
    </source>
</evidence>
<proteinExistence type="predicted"/>
<dbReference type="GeneID" id="56475838"/>
<evidence type="ECO:0000313" key="3">
    <source>
        <dbReference type="Proteomes" id="UP000214618"/>
    </source>
</evidence>
<feature type="transmembrane region" description="Helical" evidence="1">
    <location>
        <begin position="12"/>
        <end position="35"/>
    </location>
</feature>
<dbReference type="RefSeq" id="WP_094246660.1">
    <property type="nucleotide sequence ID" value="NZ_CP017704.1"/>
</dbReference>
<gene>
    <name evidence="2" type="ORF">BS1321_23910</name>
</gene>
<accession>A0A223EN56</accession>
<keyword evidence="1" id="KW-0472">Membrane</keyword>
<evidence type="ECO:0000256" key="1">
    <source>
        <dbReference type="SAM" id="Phobius"/>
    </source>
</evidence>
<dbReference type="EMBL" id="CP017704">
    <property type="protein sequence ID" value="ASS96680.1"/>
    <property type="molecule type" value="Genomic_DNA"/>
</dbReference>